<evidence type="ECO:0000313" key="5">
    <source>
        <dbReference type="Proteomes" id="UP001416858"/>
    </source>
</evidence>
<keyword evidence="5" id="KW-1185">Reference proteome</keyword>
<dbReference type="SUPFAM" id="SSF53649">
    <property type="entry name" value="Alkaline phosphatase-like"/>
    <property type="match status" value="1"/>
</dbReference>
<reference evidence="4 5" key="1">
    <citation type="submission" date="2024-02" db="EMBL/GenBank/DDBJ databases">
        <title>Rhodopirellula caenicola NBRC 110016.</title>
        <authorList>
            <person name="Ichikawa N."/>
            <person name="Katano-Makiyama Y."/>
            <person name="Hidaka K."/>
        </authorList>
    </citation>
    <scope>NUCLEOTIDE SEQUENCE [LARGE SCALE GENOMIC DNA]</scope>
    <source>
        <strain evidence="4 5">NBRC 110016</strain>
    </source>
</reference>
<sequence length="541" mass="60337">MILGVRSGAAARGPCFHWRCQITFHAVAQAFCNLILLGGDRMLDVIKFSLDTSAPLWKRLLYRYVTLWLPLLVIAAATPLQSAERPNILLIVSDDQGYNDLGILGNGILTPALDRLAREGTRLTNFYVAWPACTPSRASLLTGRYPQRNGVYDMIRNEAPDYGHRYTNEEYAVSFERVGGMDEREVLIPAVLKSASYKSGIFGKWDLGTLKRYLPTSRGFDEFYGFTNTGIDYYTHERYGVASMVRNLSPTTADKGTYCTYLFQREALRFIDEHATADPFFLYVPFNAPHNSSALEPEIRSSVQAPEKYKKMYPPVDPETRVTPKYRYGAPATVATPEARRRDYRAAVTCMDNAIGKMLDALQHKGVLDNTIVIFFSDNGGSGGADNSPLRGHKGQTWEGGIRVPCLVRWPAGGVKAGEVNDAFLSSLELLPSLAAATGAQLPEGVVIDGFDWWPTLRGEAASPREEMFWKRRDLIAARVGNWKWVKMGNSGGLFDLAVDPGEINDLSQSHPQVLAMLKQRYANWVSEMESAEPRGPFRDY</sequence>
<comment type="caution">
    <text evidence="4">The sequence shown here is derived from an EMBL/GenBank/DDBJ whole genome shotgun (WGS) entry which is preliminary data.</text>
</comment>
<dbReference type="Pfam" id="PF00884">
    <property type="entry name" value="Sulfatase"/>
    <property type="match status" value="1"/>
</dbReference>
<protein>
    <submittedName>
        <fullName evidence="4">Arylsulfatase</fullName>
    </submittedName>
</protein>
<dbReference type="InterPro" id="IPR017850">
    <property type="entry name" value="Alkaline_phosphatase_core_sf"/>
</dbReference>
<dbReference type="InterPro" id="IPR050738">
    <property type="entry name" value="Sulfatase"/>
</dbReference>
<evidence type="ECO:0000313" key="4">
    <source>
        <dbReference type="EMBL" id="GAA5504584.1"/>
    </source>
</evidence>
<dbReference type="Gene3D" id="3.40.720.10">
    <property type="entry name" value="Alkaline Phosphatase, subunit A"/>
    <property type="match status" value="1"/>
</dbReference>
<comment type="similarity">
    <text evidence="1">Belongs to the sulfatase family.</text>
</comment>
<accession>A0ABP9VH98</accession>
<organism evidence="4 5">
    <name type="scientific">Novipirellula caenicola</name>
    <dbReference type="NCBI Taxonomy" id="1536901"/>
    <lineage>
        <taxon>Bacteria</taxon>
        <taxon>Pseudomonadati</taxon>
        <taxon>Planctomycetota</taxon>
        <taxon>Planctomycetia</taxon>
        <taxon>Pirellulales</taxon>
        <taxon>Pirellulaceae</taxon>
        <taxon>Novipirellula</taxon>
    </lineage>
</organism>
<proteinExistence type="inferred from homology"/>
<dbReference type="PANTHER" id="PTHR42693">
    <property type="entry name" value="ARYLSULFATASE FAMILY MEMBER"/>
    <property type="match status" value="1"/>
</dbReference>
<name>A0ABP9VH98_9BACT</name>
<evidence type="ECO:0000259" key="3">
    <source>
        <dbReference type="Pfam" id="PF00884"/>
    </source>
</evidence>
<dbReference type="EMBL" id="BAABRO010000001">
    <property type="protein sequence ID" value="GAA5504584.1"/>
    <property type="molecule type" value="Genomic_DNA"/>
</dbReference>
<keyword evidence="2" id="KW-0378">Hydrolase</keyword>
<feature type="domain" description="Sulfatase N-terminal" evidence="3">
    <location>
        <begin position="86"/>
        <end position="439"/>
    </location>
</feature>
<evidence type="ECO:0000256" key="2">
    <source>
        <dbReference type="ARBA" id="ARBA00022801"/>
    </source>
</evidence>
<gene>
    <name evidence="4" type="primary">atsA_1</name>
    <name evidence="4" type="ORF">Rcae01_00023</name>
</gene>
<evidence type="ECO:0000256" key="1">
    <source>
        <dbReference type="ARBA" id="ARBA00008779"/>
    </source>
</evidence>
<dbReference type="Gene3D" id="3.30.1120.10">
    <property type="match status" value="1"/>
</dbReference>
<dbReference type="Proteomes" id="UP001416858">
    <property type="component" value="Unassembled WGS sequence"/>
</dbReference>
<dbReference type="InterPro" id="IPR000917">
    <property type="entry name" value="Sulfatase_N"/>
</dbReference>
<dbReference type="PANTHER" id="PTHR42693:SF53">
    <property type="entry name" value="ENDO-4-O-SULFATASE"/>
    <property type="match status" value="1"/>
</dbReference>